<feature type="transmembrane region" description="Helical" evidence="1">
    <location>
        <begin position="140"/>
        <end position="158"/>
    </location>
</feature>
<keyword evidence="1" id="KW-0812">Transmembrane</keyword>
<organism evidence="3 4">
    <name type="scientific">Duganella alba</name>
    <dbReference type="NCBI Taxonomy" id="2666081"/>
    <lineage>
        <taxon>Bacteria</taxon>
        <taxon>Pseudomonadati</taxon>
        <taxon>Pseudomonadota</taxon>
        <taxon>Betaproteobacteria</taxon>
        <taxon>Burkholderiales</taxon>
        <taxon>Oxalobacteraceae</taxon>
        <taxon>Telluria group</taxon>
        <taxon>Duganella</taxon>
    </lineage>
</organism>
<name>A0A6L5QH95_9BURK</name>
<feature type="transmembrane region" description="Helical" evidence="1">
    <location>
        <begin position="49"/>
        <end position="66"/>
    </location>
</feature>
<sequence length="313" mass="35034">MQGNVARMMLPAPDYRGLRALSLVSAIYLILMLAWGYHAHWALRDGERAAILLAVVLSFLTPLVFPRCWRSARVRSMLLTYVALIVFSNFSAALGYFLVTTDAPLVDATLSRWDIALGFDWVAYCRWIQQHPWADLWLKYGYKSFIVQFPLMVIYLSLTRRFKQLSDFCGGMVVSMIITHISSWLYPAAGAGKYYASQLAVDMSGLSDFEPLRSGALRTVDPTALQGLISIPSYHTVLAVLFTCAFWRTRLAWPVLLVNISMILATPKFGGHYVVDVITGAMTVAVSIALWRKITFTYAGNLLYTSDSSTQAL</sequence>
<feature type="transmembrane region" description="Helical" evidence="1">
    <location>
        <begin position="78"/>
        <end position="99"/>
    </location>
</feature>
<keyword evidence="4" id="KW-1185">Reference proteome</keyword>
<evidence type="ECO:0000313" key="4">
    <source>
        <dbReference type="Proteomes" id="UP000481037"/>
    </source>
</evidence>
<gene>
    <name evidence="3" type="ORF">GJ697_14740</name>
</gene>
<feature type="transmembrane region" description="Helical" evidence="1">
    <location>
        <begin position="224"/>
        <end position="244"/>
    </location>
</feature>
<dbReference type="GO" id="GO:0016020">
    <property type="term" value="C:membrane"/>
    <property type="evidence" value="ECO:0007669"/>
    <property type="project" value="UniProtKB-SubCell"/>
</dbReference>
<evidence type="ECO:0000259" key="2">
    <source>
        <dbReference type="Pfam" id="PF14378"/>
    </source>
</evidence>
<dbReference type="AlphaFoldDB" id="A0A6L5QH95"/>
<dbReference type="InterPro" id="IPR026841">
    <property type="entry name" value="Aur1/Ipt1"/>
</dbReference>
<dbReference type="Proteomes" id="UP000481037">
    <property type="component" value="Unassembled WGS sequence"/>
</dbReference>
<evidence type="ECO:0000313" key="3">
    <source>
        <dbReference type="EMBL" id="MRX09096.1"/>
    </source>
</evidence>
<feature type="domain" description="Inositolphosphotransferase Aur1/Ipt1" evidence="2">
    <location>
        <begin position="109"/>
        <end position="290"/>
    </location>
</feature>
<protein>
    <recommendedName>
        <fullName evidence="2">Inositolphosphotransferase Aur1/Ipt1 domain-containing protein</fullName>
    </recommendedName>
</protein>
<dbReference type="Pfam" id="PF14378">
    <property type="entry name" value="PAP2_3"/>
    <property type="match status" value="1"/>
</dbReference>
<proteinExistence type="predicted"/>
<feature type="transmembrane region" description="Helical" evidence="1">
    <location>
        <begin position="273"/>
        <end position="291"/>
    </location>
</feature>
<evidence type="ECO:0000256" key="1">
    <source>
        <dbReference type="SAM" id="Phobius"/>
    </source>
</evidence>
<feature type="transmembrane region" description="Helical" evidence="1">
    <location>
        <begin position="20"/>
        <end position="37"/>
    </location>
</feature>
<reference evidence="3 4" key="1">
    <citation type="submission" date="2019-11" db="EMBL/GenBank/DDBJ databases">
        <title>Novel species isolated from a subtropical stream in China.</title>
        <authorList>
            <person name="Lu H."/>
        </authorList>
    </citation>
    <scope>NUCLEOTIDE SEQUENCE [LARGE SCALE GENOMIC DNA]</scope>
    <source>
        <strain evidence="3 4">FT25W</strain>
    </source>
</reference>
<keyword evidence="1" id="KW-1133">Transmembrane helix</keyword>
<keyword evidence="1" id="KW-0472">Membrane</keyword>
<dbReference type="EMBL" id="WKJM01000011">
    <property type="protein sequence ID" value="MRX09096.1"/>
    <property type="molecule type" value="Genomic_DNA"/>
</dbReference>
<accession>A0A6L5QH95</accession>
<comment type="caution">
    <text evidence="3">The sequence shown here is derived from an EMBL/GenBank/DDBJ whole genome shotgun (WGS) entry which is preliminary data.</text>
</comment>